<dbReference type="InterPro" id="IPR036736">
    <property type="entry name" value="ACP-like_sf"/>
</dbReference>
<proteinExistence type="predicted"/>
<dbReference type="SUPFAM" id="SSF47336">
    <property type="entry name" value="ACP-like"/>
    <property type="match status" value="1"/>
</dbReference>
<dbReference type="PROSITE" id="PS50075">
    <property type="entry name" value="CARRIER"/>
    <property type="match status" value="1"/>
</dbReference>
<dbReference type="Gene3D" id="1.10.1200.10">
    <property type="entry name" value="ACP-like"/>
    <property type="match status" value="1"/>
</dbReference>
<gene>
    <name evidence="2" type="ORF">ABXS70_00765</name>
</gene>
<dbReference type="AlphaFoldDB" id="A0AAU8NFN7"/>
<dbReference type="RefSeq" id="WP_342552909.1">
    <property type="nucleotide sequence ID" value="NZ_CP159992.1"/>
</dbReference>
<evidence type="ECO:0000259" key="1">
    <source>
        <dbReference type="PROSITE" id="PS50075"/>
    </source>
</evidence>
<accession>A0AAU8NFN7</accession>
<dbReference type="EMBL" id="CP159992">
    <property type="protein sequence ID" value="XCP95321.1"/>
    <property type="molecule type" value="Genomic_DNA"/>
</dbReference>
<feature type="domain" description="Carrier" evidence="1">
    <location>
        <begin position="18"/>
        <end position="97"/>
    </location>
</feature>
<dbReference type="Pfam" id="PF00550">
    <property type="entry name" value="PP-binding"/>
    <property type="match status" value="1"/>
</dbReference>
<protein>
    <submittedName>
        <fullName evidence="2">Phosphopantetheine-binding protein</fullName>
    </submittedName>
</protein>
<organism evidence="2">
    <name type="scientific">Paenibacillus sp. AN1007</name>
    <dbReference type="NCBI Taxonomy" id="3151385"/>
    <lineage>
        <taxon>Bacteria</taxon>
        <taxon>Bacillati</taxon>
        <taxon>Bacillota</taxon>
        <taxon>Bacilli</taxon>
        <taxon>Bacillales</taxon>
        <taxon>Paenibacillaceae</taxon>
        <taxon>Paenibacillus</taxon>
    </lineage>
</organism>
<reference evidence="2" key="1">
    <citation type="submission" date="2024-05" db="EMBL/GenBank/DDBJ databases">
        <title>Draft genome assemblies of 36 bacteria isolated from hibernating arctic ground squirrels.</title>
        <authorList>
            <person name="McKee H."/>
            <person name="Mullen L."/>
            <person name="Drown D.M."/>
            <person name="Duddleston K.N."/>
        </authorList>
    </citation>
    <scope>NUCLEOTIDE SEQUENCE</scope>
    <source>
        <strain evidence="2">AN1007</strain>
    </source>
</reference>
<name>A0AAU8NFN7_9BACL</name>
<dbReference type="InterPro" id="IPR009081">
    <property type="entry name" value="PP-bd_ACP"/>
</dbReference>
<evidence type="ECO:0000313" key="2">
    <source>
        <dbReference type="EMBL" id="XCP95321.1"/>
    </source>
</evidence>
<sequence length="100" mass="11817">MKEVKNEVREMEEVKSEVLKMEEVKGKVRKFLGRFFKKHELQDHEDIFALGFVNSLFAMQLVMFLEKEFSIRVDNQDLDLQNFKSINAITELIESKMVSS</sequence>